<organism evidence="2 3">
    <name type="scientific">Pelagimonas varians</name>
    <dbReference type="NCBI Taxonomy" id="696760"/>
    <lineage>
        <taxon>Bacteria</taxon>
        <taxon>Pseudomonadati</taxon>
        <taxon>Pseudomonadota</taxon>
        <taxon>Alphaproteobacteria</taxon>
        <taxon>Rhodobacterales</taxon>
        <taxon>Roseobacteraceae</taxon>
        <taxon>Pelagimonas</taxon>
    </lineage>
</organism>
<evidence type="ECO:0000313" key="3">
    <source>
        <dbReference type="Proteomes" id="UP000220836"/>
    </source>
</evidence>
<reference evidence="2 3" key="1">
    <citation type="submission" date="2017-05" db="EMBL/GenBank/DDBJ databases">
        <authorList>
            <person name="Song R."/>
            <person name="Chenine A.L."/>
            <person name="Ruprecht R.M."/>
        </authorList>
    </citation>
    <scope>NUCLEOTIDE SEQUENCE [LARGE SCALE GENOMIC DNA]</scope>
    <source>
        <strain evidence="2 3">CECT 8663</strain>
    </source>
</reference>
<gene>
    <name evidence="2" type="ORF">PEV8663_04148</name>
</gene>
<dbReference type="AlphaFoldDB" id="A0A238L4D1"/>
<dbReference type="EMBL" id="FXYH01000020">
    <property type="protein sequence ID" value="SMX49262.1"/>
    <property type="molecule type" value="Genomic_DNA"/>
</dbReference>
<sequence length="70" mass="7909">MQTVQFGDCHAQREVAVFTIQINSPVIEVYGQVDFGMTSGELEQRRLELRQSELTGDADGPRPLQRMTNL</sequence>
<keyword evidence="3" id="KW-1185">Reference proteome</keyword>
<evidence type="ECO:0000313" key="2">
    <source>
        <dbReference type="EMBL" id="SMX49262.1"/>
    </source>
</evidence>
<name>A0A238L4D1_9RHOB</name>
<dbReference type="Proteomes" id="UP000220836">
    <property type="component" value="Unassembled WGS sequence"/>
</dbReference>
<proteinExistence type="predicted"/>
<evidence type="ECO:0000256" key="1">
    <source>
        <dbReference type="SAM" id="MobiDB-lite"/>
    </source>
</evidence>
<feature type="region of interest" description="Disordered" evidence="1">
    <location>
        <begin position="50"/>
        <end position="70"/>
    </location>
</feature>
<accession>A0A238L4D1</accession>
<protein>
    <submittedName>
        <fullName evidence="2">Uncharacterized protein</fullName>
    </submittedName>
</protein>